<gene>
    <name evidence="2" type="primary">fpo2</name>
    <name evidence="2" type="ordered locus">KQS_03025</name>
</gene>
<keyword evidence="1" id="KW-0472">Membrane</keyword>
<dbReference type="HOGENOM" id="CLU_192255_0_0_10"/>
<name>H8XSL1_FLAIG</name>
<dbReference type="STRING" id="1094466.KQS_03025"/>
<feature type="transmembrane region" description="Helical" evidence="1">
    <location>
        <begin position="20"/>
        <end position="43"/>
    </location>
</feature>
<sequence>MMNNLFNNFKQKSPKQRFLFVLGLFMILAYLIIAGIFIIWKAMPVTVPYSNRLAFGIVLIVYAFFRFYRFNSSYKDE</sequence>
<dbReference type="AlphaFoldDB" id="H8XSL1"/>
<evidence type="ECO:0000313" key="2">
    <source>
        <dbReference type="EMBL" id="CCG52596.1"/>
    </source>
</evidence>
<keyword evidence="3" id="KW-1185">Reference proteome</keyword>
<proteinExistence type="predicted"/>
<organism evidence="2 3">
    <name type="scientific">Flavobacterium indicum (strain DSM 17447 / CIP 109464 / GPTSA100-9)</name>
    <dbReference type="NCBI Taxonomy" id="1094466"/>
    <lineage>
        <taxon>Bacteria</taxon>
        <taxon>Pseudomonadati</taxon>
        <taxon>Bacteroidota</taxon>
        <taxon>Flavobacteriia</taxon>
        <taxon>Flavobacteriales</taxon>
        <taxon>Flavobacteriaceae</taxon>
        <taxon>Flavobacterium</taxon>
    </lineage>
</organism>
<evidence type="ECO:0000313" key="3">
    <source>
        <dbReference type="Proteomes" id="UP000007599"/>
    </source>
</evidence>
<protein>
    <submittedName>
        <fullName evidence="2">Uncharacterized protein</fullName>
    </submittedName>
</protein>
<evidence type="ECO:0000256" key="1">
    <source>
        <dbReference type="SAM" id="Phobius"/>
    </source>
</evidence>
<dbReference type="eggNOG" id="ENOG5033EIP">
    <property type="taxonomic scope" value="Bacteria"/>
</dbReference>
<reference evidence="3" key="2">
    <citation type="submission" date="2012-03" db="EMBL/GenBank/DDBJ databases">
        <title>Complete genome sequence of Flavobacterium indicum GPTSA100-9T, isolated from warm spring water.</title>
        <authorList>
            <person name="Barbier P."/>
            <person name="Houel A."/>
            <person name="Loux V."/>
            <person name="Poulain J."/>
            <person name="Bernardet J.-F."/>
            <person name="Touchon M."/>
            <person name="Duchaud E."/>
        </authorList>
    </citation>
    <scope>NUCLEOTIDE SEQUENCE [LARGE SCALE GENOMIC DNA]</scope>
    <source>
        <strain evidence="3">DSM 17447 / CIP 109464 / GPTSA100-9</strain>
    </source>
</reference>
<dbReference type="Proteomes" id="UP000007599">
    <property type="component" value="Chromosome I"/>
</dbReference>
<dbReference type="PATRIC" id="fig|1094466.5.peg.600"/>
<dbReference type="KEGG" id="fin:KQS_03025"/>
<accession>H8XSL1</accession>
<reference evidence="2 3" key="1">
    <citation type="journal article" date="2012" name="J. Bacteriol.">
        <title>Complete Genome Sequence of Flavobacterium indicum GPSTA100-9T, Isolated from Warm Spring Water.</title>
        <authorList>
            <person name="Barbier P."/>
            <person name="Houel A."/>
            <person name="Loux V."/>
            <person name="Poulain J."/>
            <person name="Bernardet J.F."/>
            <person name="Touchon M."/>
            <person name="Duchaud E."/>
        </authorList>
    </citation>
    <scope>NUCLEOTIDE SEQUENCE [LARGE SCALE GENOMIC DNA]</scope>
    <source>
        <strain evidence="3">DSM 17447 / CIP 109464 / GPTSA100-9</strain>
    </source>
</reference>
<keyword evidence="1" id="KW-1133">Transmembrane helix</keyword>
<feature type="transmembrane region" description="Helical" evidence="1">
    <location>
        <begin position="49"/>
        <end position="68"/>
    </location>
</feature>
<keyword evidence="1" id="KW-0812">Transmembrane</keyword>
<dbReference type="EMBL" id="HE774682">
    <property type="protein sequence ID" value="CCG52596.1"/>
    <property type="molecule type" value="Genomic_DNA"/>
</dbReference>